<protein>
    <submittedName>
        <fullName evidence="1">Uncharacterized protein</fullName>
    </submittedName>
</protein>
<dbReference type="PANTHER" id="PTHR43991:SF21">
    <property type="entry name" value="GAMYB-BINDING PROTEIN"/>
    <property type="match status" value="1"/>
</dbReference>
<dbReference type="PROSITE" id="PS50294">
    <property type="entry name" value="WD_REPEATS_REGION"/>
    <property type="match status" value="1"/>
</dbReference>
<reference evidence="1" key="1">
    <citation type="submission" date="2015-06" db="UniProtKB">
        <authorList>
            <consortium name="EnsemblPlants"/>
        </authorList>
    </citation>
    <scope>IDENTIFICATION</scope>
</reference>
<evidence type="ECO:0000313" key="1">
    <source>
        <dbReference type="EnsemblPlants" id="EMT32880"/>
    </source>
</evidence>
<dbReference type="InterPro" id="IPR001680">
    <property type="entry name" value="WD40_rpt"/>
</dbReference>
<dbReference type="Gene3D" id="2.130.10.10">
    <property type="entry name" value="YVTN repeat-like/Quinoprotein amine dehydrogenase"/>
    <property type="match status" value="2"/>
</dbReference>
<organism evidence="1">
    <name type="scientific">Aegilops tauschii</name>
    <name type="common">Tausch's goatgrass</name>
    <name type="synonym">Aegilops squarrosa</name>
    <dbReference type="NCBI Taxonomy" id="37682"/>
    <lineage>
        <taxon>Eukaryota</taxon>
        <taxon>Viridiplantae</taxon>
        <taxon>Streptophyta</taxon>
        <taxon>Embryophyta</taxon>
        <taxon>Tracheophyta</taxon>
        <taxon>Spermatophyta</taxon>
        <taxon>Magnoliopsida</taxon>
        <taxon>Liliopsida</taxon>
        <taxon>Poales</taxon>
        <taxon>Poaceae</taxon>
        <taxon>BOP clade</taxon>
        <taxon>Pooideae</taxon>
        <taxon>Triticodae</taxon>
        <taxon>Triticeae</taxon>
        <taxon>Triticinae</taxon>
        <taxon>Aegilops</taxon>
    </lineage>
</organism>
<dbReference type="PROSITE" id="PS50082">
    <property type="entry name" value="WD_REPEATS_2"/>
    <property type="match status" value="1"/>
</dbReference>
<dbReference type="InterPro" id="IPR036322">
    <property type="entry name" value="WD40_repeat_dom_sf"/>
</dbReference>
<dbReference type="AlphaFoldDB" id="M8C6D0"/>
<dbReference type="InterPro" id="IPR015943">
    <property type="entry name" value="WD40/YVTN_repeat-like_dom_sf"/>
</dbReference>
<proteinExistence type="predicted"/>
<dbReference type="FunFam" id="2.130.10.10:FF:000637">
    <property type="entry name" value="WD-40 repeat family protein"/>
    <property type="match status" value="1"/>
</dbReference>
<accession>M8C6D0</accession>
<dbReference type="SUPFAM" id="SSF50978">
    <property type="entry name" value="WD40 repeat-like"/>
    <property type="match status" value="1"/>
</dbReference>
<dbReference type="SMART" id="SM00320">
    <property type="entry name" value="WD40"/>
    <property type="match status" value="3"/>
</dbReference>
<dbReference type="Pfam" id="PF00400">
    <property type="entry name" value="WD40"/>
    <property type="match status" value="1"/>
</dbReference>
<sequence>MWMPCTLFLLLLVTFLACAQVSQNQLHSISTAPTWISMTLWHPSCVIWAPCPVPISGCLVLGNPVKFRSNLSSTLAAKLVGWKGKLMTKAGCLALINSVLTSITTYFMTIFQPSKWGFKRFDKIGRSFLWSGDEEARELNLLLPKQFGGFLYQLHGMIPRPELSRIWQLKMKPKLRNLLWATSKHDVYFMSNSTVGHWSSLSHKMTDVLDFSGHVAPAKKHPGCALEGFTGVQVSTLAVNEGLLVAGGFQGELVCKSLGERDVKFCTRTTLSDNAITNAMDIHRSTSGSLRITVSNNDSGVREFDMERFQLLNHFRFNWPVNHTSVSPDKKLLAVVGDDRDALLGDSRNGKVTSTLVGHLDYSFASAWHPDGVTFATGNQDKTCRVWDIRNPSTSLAVLRGNIGAIRCIRYSSDGRFLLFSEPADFVHVYSAAECYRKRQEIDFFGEISGISLSPDDESLFVGVCDRVYASLLNYRMVHANGAAECYRKRQEIDFFGEISGISLSPDDESLFVGVCDRVYASLLNYRMVHANGYLDSYM</sequence>
<name>M8C6D0_AEGTA</name>
<dbReference type="EnsemblPlants" id="EMT32880">
    <property type="protein sequence ID" value="EMT32880"/>
    <property type="gene ID" value="F775_00016"/>
</dbReference>
<dbReference type="PANTHER" id="PTHR43991">
    <property type="entry name" value="WD REPEAT PROTEIN (AFU_ORTHOLOGUE AFUA_8G05640)-RELATED"/>
    <property type="match status" value="1"/>
</dbReference>